<evidence type="ECO:0000313" key="2">
    <source>
        <dbReference type="EMBL" id="MCX5466511.1"/>
    </source>
</evidence>
<comment type="caution">
    <text evidence="2">The sequence shown here is derived from an EMBL/GenBank/DDBJ whole genome shotgun (WGS) entry which is preliminary data.</text>
</comment>
<keyword evidence="3" id="KW-1185">Reference proteome</keyword>
<feature type="chain" id="PRO_5040780636" evidence="1">
    <location>
        <begin position="20"/>
        <end position="176"/>
    </location>
</feature>
<keyword evidence="1" id="KW-0732">Signal</keyword>
<feature type="signal peptide" evidence="1">
    <location>
        <begin position="1"/>
        <end position="19"/>
    </location>
</feature>
<reference evidence="2" key="1">
    <citation type="submission" date="2022-11" db="EMBL/GenBank/DDBJ databases">
        <title>Biodiversity and phylogenetic relationships of bacteria.</title>
        <authorList>
            <person name="Machado R.A.R."/>
            <person name="Bhat A."/>
            <person name="Loulou A."/>
            <person name="Kallel S."/>
        </authorList>
    </citation>
    <scope>NUCLEOTIDE SEQUENCE</scope>
    <source>
        <strain evidence="2">A-IN1</strain>
    </source>
</reference>
<evidence type="ECO:0000313" key="3">
    <source>
        <dbReference type="Proteomes" id="UP001146019"/>
    </source>
</evidence>
<sequence length="176" mass="19829">MKKLNVLLFTLSISTIIYAVDVEDNVKDYKKSDNWVSFAITDNHFGNTLATRAATEDLRTNSTLAFTYPTNNKCKIAPAELIIKLSEPLSESSTHEVYGNLQFDNLPVERIEATVQNEAGSNFTFLTINYKNMDEKVKKSKNMSINFKGYGVINFSMNGAQNAIQDAKRICNNFSY</sequence>
<dbReference type="EMBL" id="JAPKMY010000001">
    <property type="protein sequence ID" value="MCX5466511.1"/>
    <property type="molecule type" value="Genomic_DNA"/>
</dbReference>
<dbReference type="AlphaFoldDB" id="A0A9X3DSV2"/>
<evidence type="ECO:0000256" key="1">
    <source>
        <dbReference type="SAM" id="SignalP"/>
    </source>
</evidence>
<name>A0A9X3DSV2_9GAMM</name>
<dbReference type="Proteomes" id="UP001146019">
    <property type="component" value="Unassembled WGS sequence"/>
</dbReference>
<gene>
    <name evidence="2" type="ORF">OSH00_02025</name>
</gene>
<proteinExistence type="predicted"/>
<protein>
    <submittedName>
        <fullName evidence="2">Uncharacterized protein</fullName>
    </submittedName>
</protein>
<dbReference type="RefSeq" id="WP_266129026.1">
    <property type="nucleotide sequence ID" value="NZ_JAPKMY010000001.1"/>
</dbReference>
<organism evidence="2 3">
    <name type="scientific">Acinetobacter nematophilus</name>
    <dbReference type="NCBI Taxonomy" id="2994642"/>
    <lineage>
        <taxon>Bacteria</taxon>
        <taxon>Pseudomonadati</taxon>
        <taxon>Pseudomonadota</taxon>
        <taxon>Gammaproteobacteria</taxon>
        <taxon>Moraxellales</taxon>
        <taxon>Moraxellaceae</taxon>
        <taxon>Acinetobacter</taxon>
    </lineage>
</organism>
<accession>A0A9X3DSV2</accession>